<name>A0ABV8A6Q9_9DEIO</name>
<feature type="region of interest" description="Disordered" evidence="1">
    <location>
        <begin position="208"/>
        <end position="251"/>
    </location>
</feature>
<feature type="domain" description="DUF2268" evidence="2">
    <location>
        <begin position="68"/>
        <end position="193"/>
    </location>
</feature>
<sequence length="251" mass="27904">MADAPGRLEGQTEPVNLLHVMNASGKLTPELAAELRQVAETALHRHAGTLELDGVDVAVRVLPWGLPETGIHGYAPAGHHVELTVNPQNPHFPDGWRTELPATLAHELHHTRRWQGVGYGQTLLEILVSEGLAQHYETLERDSPPPWAQAPANLDVLWNRAGPLLNTTDFEFEAWFYGSPAENLPRWAGYALGRVRAGVRTRQALFHRERGRRRDAREHARRSLPQRLGAGVSLTARPARRPRGLPARSGR</sequence>
<dbReference type="GO" id="GO:0006508">
    <property type="term" value="P:proteolysis"/>
    <property type="evidence" value="ECO:0007669"/>
    <property type="project" value="UniProtKB-KW"/>
</dbReference>
<keyword evidence="4" id="KW-1185">Reference proteome</keyword>
<reference evidence="4" key="1">
    <citation type="journal article" date="2019" name="Int. J. Syst. Evol. Microbiol.">
        <title>The Global Catalogue of Microorganisms (GCM) 10K type strain sequencing project: providing services to taxonomists for standard genome sequencing and annotation.</title>
        <authorList>
            <consortium name="The Broad Institute Genomics Platform"/>
            <consortium name="The Broad Institute Genome Sequencing Center for Infectious Disease"/>
            <person name="Wu L."/>
            <person name="Ma J."/>
        </authorList>
    </citation>
    <scope>NUCLEOTIDE SEQUENCE [LARGE SCALE GENOMIC DNA]</scope>
    <source>
        <strain evidence="4">CCTCC AB 2013263</strain>
    </source>
</reference>
<evidence type="ECO:0000259" key="2">
    <source>
        <dbReference type="Pfam" id="PF10026"/>
    </source>
</evidence>
<dbReference type="RefSeq" id="WP_380076258.1">
    <property type="nucleotide sequence ID" value="NZ_JBHRZF010000044.1"/>
</dbReference>
<dbReference type="InterPro" id="IPR018728">
    <property type="entry name" value="DUF2268"/>
</dbReference>
<dbReference type="Proteomes" id="UP001595748">
    <property type="component" value="Unassembled WGS sequence"/>
</dbReference>
<evidence type="ECO:0000256" key="1">
    <source>
        <dbReference type="SAM" id="MobiDB-lite"/>
    </source>
</evidence>
<dbReference type="Pfam" id="PF10026">
    <property type="entry name" value="DUF2268"/>
    <property type="match status" value="1"/>
</dbReference>
<organism evidence="3 4">
    <name type="scientific">Deinococcus antarcticus</name>
    <dbReference type="NCBI Taxonomy" id="1298767"/>
    <lineage>
        <taxon>Bacteria</taxon>
        <taxon>Thermotogati</taxon>
        <taxon>Deinococcota</taxon>
        <taxon>Deinococci</taxon>
        <taxon>Deinococcales</taxon>
        <taxon>Deinococcaceae</taxon>
        <taxon>Deinococcus</taxon>
    </lineage>
</organism>
<keyword evidence="3" id="KW-0378">Hydrolase</keyword>
<evidence type="ECO:0000313" key="3">
    <source>
        <dbReference type="EMBL" id="MFC3860108.1"/>
    </source>
</evidence>
<gene>
    <name evidence="3" type="ORF">ACFOPQ_04935</name>
</gene>
<dbReference type="EMBL" id="JBHRZF010000044">
    <property type="protein sequence ID" value="MFC3860108.1"/>
    <property type="molecule type" value="Genomic_DNA"/>
</dbReference>
<comment type="caution">
    <text evidence="3">The sequence shown here is derived from an EMBL/GenBank/DDBJ whole genome shotgun (WGS) entry which is preliminary data.</text>
</comment>
<dbReference type="GO" id="GO:0008233">
    <property type="term" value="F:peptidase activity"/>
    <property type="evidence" value="ECO:0007669"/>
    <property type="project" value="UniProtKB-KW"/>
</dbReference>
<evidence type="ECO:0000313" key="4">
    <source>
        <dbReference type="Proteomes" id="UP001595748"/>
    </source>
</evidence>
<feature type="compositionally biased region" description="Basic residues" evidence="1">
    <location>
        <begin position="209"/>
        <end position="224"/>
    </location>
</feature>
<accession>A0ABV8A6Q9</accession>
<protein>
    <submittedName>
        <fullName evidence="3">DUF2268 domain-containing putative Zn-dependent protease</fullName>
    </submittedName>
</protein>
<keyword evidence="3" id="KW-0645">Protease</keyword>
<proteinExistence type="predicted"/>